<gene>
    <name evidence="1" type="ORF">JNE38_20595</name>
</gene>
<organism evidence="1 2">
    <name type="scientific">Brevibacillus choshinensis</name>
    <dbReference type="NCBI Taxonomy" id="54911"/>
    <lineage>
        <taxon>Bacteria</taxon>
        <taxon>Bacillati</taxon>
        <taxon>Bacillota</taxon>
        <taxon>Bacilli</taxon>
        <taxon>Bacillales</taxon>
        <taxon>Paenibacillaceae</taxon>
        <taxon>Brevibacillus</taxon>
    </lineage>
</organism>
<proteinExistence type="predicted"/>
<reference evidence="1 2" key="1">
    <citation type="submission" date="2021-01" db="EMBL/GenBank/DDBJ databases">
        <title>Identification of strong promoters based on the transcriptome of Brevibacillus choshinensis.</title>
        <authorList>
            <person name="Yao D."/>
            <person name="Zhang K."/>
            <person name="Wu J."/>
        </authorList>
    </citation>
    <scope>NUCLEOTIDE SEQUENCE [LARGE SCALE GENOMIC DNA]</scope>
    <source>
        <strain evidence="1 2">HPD31-SP3</strain>
    </source>
</reference>
<dbReference type="Proteomes" id="UP000596248">
    <property type="component" value="Chromosome"/>
</dbReference>
<keyword evidence="2" id="KW-1185">Reference proteome</keyword>
<evidence type="ECO:0000313" key="2">
    <source>
        <dbReference type="Proteomes" id="UP000596248"/>
    </source>
</evidence>
<dbReference type="RefSeq" id="WP_203353029.1">
    <property type="nucleotide sequence ID" value="NZ_CP069127.1"/>
</dbReference>
<name>A0ABX7FK04_BRECH</name>
<evidence type="ECO:0000313" key="1">
    <source>
        <dbReference type="EMBL" id="QRG65960.1"/>
    </source>
</evidence>
<dbReference type="EMBL" id="CP069127">
    <property type="protein sequence ID" value="QRG65960.1"/>
    <property type="molecule type" value="Genomic_DNA"/>
</dbReference>
<sequence length="155" mass="18696">MWQIGTLLFGKEEKQLLNREEVGHILKHLTGEQIFNCAWEQYYPGMLSIHTNLNLSTGKIEGGDIFDFNTDMSYLVLLEIDFQSMKPKDILTVDELQMFEREKTNNPLHKWCEKHGINYRNRVKNRFSNWDTISWFWIPEMEETLEKWHKERNRT</sequence>
<accession>A0ABX7FK04</accession>
<protein>
    <submittedName>
        <fullName evidence="1">Uncharacterized protein</fullName>
    </submittedName>
</protein>